<dbReference type="InParanoid" id="A9WBR0"/>
<proteinExistence type="predicted"/>
<dbReference type="AlphaFoldDB" id="A9WBR0"/>
<dbReference type="eggNOG" id="COG0748">
    <property type="taxonomic scope" value="Bacteria"/>
</dbReference>
<feature type="domain" description="CREG-like beta-barrel" evidence="1">
    <location>
        <begin position="10"/>
        <end position="149"/>
    </location>
</feature>
<reference evidence="3" key="1">
    <citation type="journal article" date="2011" name="BMC Genomics">
        <title>Complete genome sequence of the filamentous anoxygenic phototrophic bacterium Chloroflexus aurantiacus.</title>
        <authorList>
            <person name="Tang K.H."/>
            <person name="Barry K."/>
            <person name="Chertkov O."/>
            <person name="Dalin E."/>
            <person name="Han C.S."/>
            <person name="Hauser L.J."/>
            <person name="Honchak B.M."/>
            <person name="Karbach L.E."/>
            <person name="Land M.L."/>
            <person name="Lapidus A."/>
            <person name="Larimer F.W."/>
            <person name="Mikhailova N."/>
            <person name="Pitluck S."/>
            <person name="Pierson B.K."/>
            <person name="Blankenship R.E."/>
        </authorList>
    </citation>
    <scope>NUCLEOTIDE SEQUENCE [LARGE SCALE GENOMIC DNA]</scope>
    <source>
        <strain evidence="3">ATCC 29366 / DSM 635 / J-10-fl</strain>
    </source>
</reference>
<dbReference type="RefSeq" id="WP_012257521.1">
    <property type="nucleotide sequence ID" value="NC_010175.1"/>
</dbReference>
<dbReference type="InterPro" id="IPR055343">
    <property type="entry name" value="CREG_beta-barrel"/>
</dbReference>
<organism evidence="2 3">
    <name type="scientific">Chloroflexus aurantiacus (strain ATCC 29366 / DSM 635 / J-10-fl)</name>
    <dbReference type="NCBI Taxonomy" id="324602"/>
    <lineage>
        <taxon>Bacteria</taxon>
        <taxon>Bacillati</taxon>
        <taxon>Chloroflexota</taxon>
        <taxon>Chloroflexia</taxon>
        <taxon>Chloroflexales</taxon>
        <taxon>Chloroflexineae</taxon>
        <taxon>Chloroflexaceae</taxon>
        <taxon>Chloroflexus</taxon>
    </lineage>
</organism>
<sequence length="167" mass="17956">MRQEDRLALRRLIDEQQAAALGTVTPDGAPFVSYVLYAVERREGYAPGLLLLLSRLAAHTGHLLAGSPLSLLITAAPHSVSDPQALARVTLQGRALAIPRDVPDYAAAQMTYVQRLPTQQHLFALPDFTLFRVTLHEARYVGGFGRAFTLDAAALAAVLTMNVAGPA</sequence>
<dbReference type="Proteomes" id="UP000002008">
    <property type="component" value="Chromosome"/>
</dbReference>
<dbReference type="HOGENOM" id="CLU_093808_2_0_0"/>
<dbReference type="Gene3D" id="2.30.110.10">
    <property type="entry name" value="Electron Transport, Fmn-binding Protein, Chain A"/>
    <property type="match status" value="1"/>
</dbReference>
<dbReference type="PATRIC" id="fig|324602.8.peg.1887"/>
<accession>A9WBR0</accession>
<dbReference type="SUPFAM" id="SSF50475">
    <property type="entry name" value="FMN-binding split barrel"/>
    <property type="match status" value="1"/>
</dbReference>
<keyword evidence="3" id="KW-1185">Reference proteome</keyword>
<evidence type="ECO:0000313" key="3">
    <source>
        <dbReference type="Proteomes" id="UP000002008"/>
    </source>
</evidence>
<dbReference type="PIRSF" id="PIRSF004633">
    <property type="entry name" value="UCP_PLP_oxd"/>
    <property type="match status" value="1"/>
</dbReference>
<dbReference type="EnsemblBacteria" id="ABY34867">
    <property type="protein sequence ID" value="ABY34867"/>
    <property type="gene ID" value="Caur_1649"/>
</dbReference>
<evidence type="ECO:0000259" key="1">
    <source>
        <dbReference type="Pfam" id="PF13883"/>
    </source>
</evidence>
<dbReference type="Pfam" id="PF13883">
    <property type="entry name" value="CREG_beta-barrel"/>
    <property type="match status" value="1"/>
</dbReference>
<dbReference type="EMBL" id="CP000909">
    <property type="protein sequence ID" value="ABY34867.1"/>
    <property type="molecule type" value="Genomic_DNA"/>
</dbReference>
<dbReference type="STRING" id="324602.Caur_1649"/>
<evidence type="ECO:0000313" key="2">
    <source>
        <dbReference type="EMBL" id="ABY34867.1"/>
    </source>
</evidence>
<dbReference type="KEGG" id="cau:Caur_1649"/>
<name>A9WBR0_CHLAA</name>
<dbReference type="InterPro" id="IPR012349">
    <property type="entry name" value="Split_barrel_FMN-bd"/>
</dbReference>
<dbReference type="InterPro" id="IPR014419">
    <property type="entry name" value="HutZ"/>
</dbReference>
<protein>
    <submittedName>
        <fullName evidence="2">Pyridoxamine 5'-phosphate oxidase-related FMN-binding</fullName>
    </submittedName>
</protein>
<gene>
    <name evidence="2" type="ordered locus">Caur_1649</name>
</gene>